<reference evidence="4 5" key="1">
    <citation type="journal article" date="2010" name="Plant Cell">
        <title>The Chlorella variabilis NC64A genome reveals adaptation to photosymbiosis, coevolution with viruses, and cryptic sex.</title>
        <authorList>
            <person name="Blanc G."/>
            <person name="Duncan G."/>
            <person name="Agarkova I."/>
            <person name="Borodovsky M."/>
            <person name="Gurnon J."/>
            <person name="Kuo A."/>
            <person name="Lindquist E."/>
            <person name="Lucas S."/>
            <person name="Pangilinan J."/>
            <person name="Polle J."/>
            <person name="Salamov A."/>
            <person name="Terry A."/>
            <person name="Yamada T."/>
            <person name="Dunigan D.D."/>
            <person name="Grigoriev I.V."/>
            <person name="Claverie J.M."/>
            <person name="Van Etten J.L."/>
        </authorList>
    </citation>
    <scope>NUCLEOTIDE SEQUENCE [LARGE SCALE GENOMIC DNA]</scope>
    <source>
        <strain evidence="4 5">NC64A</strain>
    </source>
</reference>
<dbReference type="Gene3D" id="1.25.40.10">
    <property type="entry name" value="Tetratricopeptide repeat domain"/>
    <property type="match status" value="1"/>
</dbReference>
<dbReference type="PROSITE" id="PS51375">
    <property type="entry name" value="PPR"/>
    <property type="match status" value="2"/>
</dbReference>
<dbReference type="InParanoid" id="E1ZIF2"/>
<dbReference type="GeneID" id="17353742"/>
<evidence type="ECO:0000256" key="3">
    <source>
        <dbReference type="PROSITE-ProRule" id="PRU00708"/>
    </source>
</evidence>
<dbReference type="RefSeq" id="XP_005846424.1">
    <property type="nucleotide sequence ID" value="XM_005846362.1"/>
</dbReference>
<dbReference type="InterPro" id="IPR002885">
    <property type="entry name" value="PPR_rpt"/>
</dbReference>
<dbReference type="eggNOG" id="KOG4197">
    <property type="taxonomic scope" value="Eukaryota"/>
</dbReference>
<dbReference type="EMBL" id="GL433848">
    <property type="protein sequence ID" value="EFN54322.1"/>
    <property type="molecule type" value="Genomic_DNA"/>
</dbReference>
<keyword evidence="2" id="KW-0677">Repeat</keyword>
<dbReference type="AlphaFoldDB" id="E1ZIF2"/>
<evidence type="ECO:0008006" key="6">
    <source>
        <dbReference type="Google" id="ProtNLM"/>
    </source>
</evidence>
<accession>E1ZIF2</accession>
<feature type="repeat" description="PPR" evidence="3">
    <location>
        <begin position="57"/>
        <end position="91"/>
    </location>
</feature>
<dbReference type="NCBIfam" id="TIGR00756">
    <property type="entry name" value="PPR"/>
    <property type="match status" value="2"/>
</dbReference>
<keyword evidence="5" id="KW-1185">Reference proteome</keyword>
<evidence type="ECO:0000256" key="1">
    <source>
        <dbReference type="ARBA" id="ARBA00007626"/>
    </source>
</evidence>
<name>E1ZIF2_CHLVA</name>
<proteinExistence type="inferred from homology"/>
<dbReference type="OrthoDB" id="185373at2759"/>
<feature type="repeat" description="PPR" evidence="3">
    <location>
        <begin position="131"/>
        <end position="165"/>
    </location>
</feature>
<dbReference type="Pfam" id="PF13041">
    <property type="entry name" value="PPR_2"/>
    <property type="match status" value="2"/>
</dbReference>
<dbReference type="PANTHER" id="PTHR47447:SF17">
    <property type="entry name" value="OS12G0638900 PROTEIN"/>
    <property type="match status" value="1"/>
</dbReference>
<dbReference type="Proteomes" id="UP000008141">
    <property type="component" value="Unassembled WGS sequence"/>
</dbReference>
<sequence>MAFCGAQCVSSPCQAAASEGQVRAETTRRIKQLGRQGKPREAVAELANMAKLGIQPDTLAATALLDACCRNGKMEMARSVFAELFDGLLAPDEVVFAVMLRGYGAASERPQWNEISSTLQQMEQQHGIQPSIVTYNALLECCTKHNDGERAGEIMGRMLVAGVQPDDFTLEAVRPRRSMRSLLKRNFNVTF</sequence>
<dbReference type="PANTHER" id="PTHR47447">
    <property type="entry name" value="OS03G0856100 PROTEIN"/>
    <property type="match status" value="1"/>
</dbReference>
<organism evidence="5">
    <name type="scientific">Chlorella variabilis</name>
    <name type="common">Green alga</name>
    <dbReference type="NCBI Taxonomy" id="554065"/>
    <lineage>
        <taxon>Eukaryota</taxon>
        <taxon>Viridiplantae</taxon>
        <taxon>Chlorophyta</taxon>
        <taxon>core chlorophytes</taxon>
        <taxon>Trebouxiophyceae</taxon>
        <taxon>Chlorellales</taxon>
        <taxon>Chlorellaceae</taxon>
        <taxon>Chlorella clade</taxon>
        <taxon>Chlorella</taxon>
    </lineage>
</organism>
<gene>
    <name evidence="4" type="ORF">CHLNCDRAFT_58241</name>
</gene>
<protein>
    <recommendedName>
        <fullName evidence="6">Pentacotripeptide-repeat region of PRORP domain-containing protein</fullName>
    </recommendedName>
</protein>
<evidence type="ECO:0000313" key="4">
    <source>
        <dbReference type="EMBL" id="EFN54322.1"/>
    </source>
</evidence>
<dbReference type="OMA" id="GKMEMAR"/>
<evidence type="ECO:0000256" key="2">
    <source>
        <dbReference type="ARBA" id="ARBA00022737"/>
    </source>
</evidence>
<dbReference type="KEGG" id="cvr:CHLNCDRAFT_58241"/>
<dbReference type="InterPro" id="IPR011990">
    <property type="entry name" value="TPR-like_helical_dom_sf"/>
</dbReference>
<comment type="similarity">
    <text evidence="1">Belongs to the PPR family. P subfamily.</text>
</comment>
<evidence type="ECO:0000313" key="5">
    <source>
        <dbReference type="Proteomes" id="UP000008141"/>
    </source>
</evidence>